<protein>
    <submittedName>
        <fullName evidence="2">Methyltransferase family protein</fullName>
    </submittedName>
</protein>
<dbReference type="Pfam" id="PF13489">
    <property type="entry name" value="Methyltransf_23"/>
    <property type="match status" value="1"/>
</dbReference>
<dbReference type="PANTHER" id="PTHR43861">
    <property type="entry name" value="TRANS-ACONITATE 2-METHYLTRANSFERASE-RELATED"/>
    <property type="match status" value="1"/>
</dbReference>
<reference evidence="2 3" key="1">
    <citation type="submission" date="2019-03" db="EMBL/GenBank/DDBJ databases">
        <title>Genomic Encyclopedia of Type Strains, Phase IV (KMG-IV): sequencing the most valuable type-strain genomes for metagenomic binning, comparative biology and taxonomic classification.</title>
        <authorList>
            <person name="Goeker M."/>
        </authorList>
    </citation>
    <scope>NUCLEOTIDE SEQUENCE [LARGE SCALE GENOMIC DNA]</scope>
    <source>
        <strain evidence="2 3">DSM 15505</strain>
    </source>
</reference>
<dbReference type="EMBL" id="SOAX01000001">
    <property type="protein sequence ID" value="TDT44548.1"/>
    <property type="molecule type" value="Genomic_DNA"/>
</dbReference>
<accession>A0A4V3ER46</accession>
<dbReference type="PANTHER" id="PTHR43861:SF3">
    <property type="entry name" value="PUTATIVE (AFU_ORTHOLOGUE AFUA_2G14390)-RELATED"/>
    <property type="match status" value="1"/>
</dbReference>
<dbReference type="Proteomes" id="UP000295830">
    <property type="component" value="Unassembled WGS sequence"/>
</dbReference>
<proteinExistence type="predicted"/>
<dbReference type="SUPFAM" id="SSF53335">
    <property type="entry name" value="S-adenosyl-L-methionine-dependent methyltransferases"/>
    <property type="match status" value="1"/>
</dbReference>
<evidence type="ECO:0000313" key="3">
    <source>
        <dbReference type="Proteomes" id="UP000295830"/>
    </source>
</evidence>
<evidence type="ECO:0000256" key="1">
    <source>
        <dbReference type="ARBA" id="ARBA00022679"/>
    </source>
</evidence>
<sequence length="206" mass="22891">MPDPYSQRAKAFFDQYQQLAFEEVHDAWLHYLPEDPGYALDIGAGSGRDAGALAKRGWSVLAVEPAEALRELAERSTAELPLQWLNDRLPELEEVKACGHRFRLILVSAVWMHLPPNQQGEALNTLSELIEPGGIIVITLRHGPGDDERTFYETSRSELETLANDEGLTPMAVDDSPQSDQLGRDAVSWETLVFTTVKTGARHEPA</sequence>
<keyword evidence="3" id="KW-1185">Reference proteome</keyword>
<dbReference type="InterPro" id="IPR029063">
    <property type="entry name" value="SAM-dependent_MTases_sf"/>
</dbReference>
<dbReference type="OrthoDB" id="7348755at2"/>
<keyword evidence="2" id="KW-0489">Methyltransferase</keyword>
<dbReference type="AlphaFoldDB" id="A0A4V3ER46"/>
<evidence type="ECO:0000313" key="2">
    <source>
        <dbReference type="EMBL" id="TDT44548.1"/>
    </source>
</evidence>
<dbReference type="Gene3D" id="3.40.50.150">
    <property type="entry name" value="Vaccinia Virus protein VP39"/>
    <property type="match status" value="1"/>
</dbReference>
<comment type="caution">
    <text evidence="2">The sequence shown here is derived from an EMBL/GenBank/DDBJ whole genome shotgun (WGS) entry which is preliminary data.</text>
</comment>
<organism evidence="2 3">
    <name type="scientific">Halospina denitrificans</name>
    <dbReference type="NCBI Taxonomy" id="332522"/>
    <lineage>
        <taxon>Bacteria</taxon>
        <taxon>Pseudomonadati</taxon>
        <taxon>Pseudomonadota</taxon>
        <taxon>Gammaproteobacteria</taxon>
        <taxon>Halospina</taxon>
    </lineage>
</organism>
<dbReference type="CDD" id="cd02440">
    <property type="entry name" value="AdoMet_MTases"/>
    <property type="match status" value="1"/>
</dbReference>
<keyword evidence="1 2" id="KW-0808">Transferase</keyword>
<dbReference type="RefSeq" id="WP_133734920.1">
    <property type="nucleotide sequence ID" value="NZ_SOAX01000001.1"/>
</dbReference>
<dbReference type="GO" id="GO:0032259">
    <property type="term" value="P:methylation"/>
    <property type="evidence" value="ECO:0007669"/>
    <property type="project" value="UniProtKB-KW"/>
</dbReference>
<name>A0A4V3ER46_9GAMM</name>
<dbReference type="GO" id="GO:0008168">
    <property type="term" value="F:methyltransferase activity"/>
    <property type="evidence" value="ECO:0007669"/>
    <property type="project" value="UniProtKB-KW"/>
</dbReference>
<gene>
    <name evidence="2" type="ORF">DES49_0658</name>
</gene>